<dbReference type="EMBL" id="MCGT01000003">
    <property type="protein sequence ID" value="ORX61554.1"/>
    <property type="molecule type" value="Genomic_DNA"/>
</dbReference>
<dbReference type="InterPro" id="IPR056907">
    <property type="entry name" value="UTP6_C"/>
</dbReference>
<gene>
    <name evidence="8" type="ORF">DM01DRAFT_1404333</name>
</gene>
<dbReference type="InterPro" id="IPR011990">
    <property type="entry name" value="TPR-like_helical_dom_sf"/>
</dbReference>
<dbReference type="Gene3D" id="1.25.40.10">
    <property type="entry name" value="Tetratricopeptide repeat domain"/>
    <property type="match status" value="2"/>
</dbReference>
<dbReference type="InterPro" id="IPR003107">
    <property type="entry name" value="HAT"/>
</dbReference>
<evidence type="ECO:0000259" key="6">
    <source>
        <dbReference type="Pfam" id="PF08640"/>
    </source>
</evidence>
<dbReference type="STRING" id="101127.A0A1X2GU45"/>
<feature type="domain" description="U3 small nucleolar RNA-associated protein 6 N-terminal" evidence="6">
    <location>
        <begin position="9"/>
        <end position="91"/>
    </location>
</feature>
<dbReference type="Pfam" id="PF08640">
    <property type="entry name" value="U3_assoc_6"/>
    <property type="match status" value="1"/>
</dbReference>
<evidence type="ECO:0000256" key="1">
    <source>
        <dbReference type="ARBA" id="ARBA00004604"/>
    </source>
</evidence>
<keyword evidence="3" id="KW-0698">rRNA processing</keyword>
<dbReference type="GO" id="GO:0030515">
    <property type="term" value="F:snoRNA binding"/>
    <property type="evidence" value="ECO:0007669"/>
    <property type="project" value="InterPro"/>
</dbReference>
<accession>A0A1X2GU45</accession>
<feature type="domain" description="U3 small nucleolar RNA-associated protein 6 homolog C-terminal" evidence="7">
    <location>
        <begin position="367"/>
        <end position="606"/>
    </location>
</feature>
<organism evidence="8 9">
    <name type="scientific">Hesseltinella vesiculosa</name>
    <dbReference type="NCBI Taxonomy" id="101127"/>
    <lineage>
        <taxon>Eukaryota</taxon>
        <taxon>Fungi</taxon>
        <taxon>Fungi incertae sedis</taxon>
        <taxon>Mucoromycota</taxon>
        <taxon>Mucoromycotina</taxon>
        <taxon>Mucoromycetes</taxon>
        <taxon>Mucorales</taxon>
        <taxon>Cunninghamellaceae</taxon>
        <taxon>Hesseltinella</taxon>
    </lineage>
</organism>
<evidence type="ECO:0000256" key="2">
    <source>
        <dbReference type="ARBA" id="ARBA00010734"/>
    </source>
</evidence>
<evidence type="ECO:0000313" key="8">
    <source>
        <dbReference type="EMBL" id="ORX61554.1"/>
    </source>
</evidence>
<keyword evidence="9" id="KW-1185">Reference proteome</keyword>
<dbReference type="PANTHER" id="PTHR23271:SF1">
    <property type="entry name" value="U3 SMALL NUCLEOLAR RNA-ASSOCIATED PROTEIN 6 HOMOLOG"/>
    <property type="match status" value="1"/>
</dbReference>
<keyword evidence="5" id="KW-0539">Nucleus</keyword>
<evidence type="ECO:0000256" key="5">
    <source>
        <dbReference type="ARBA" id="ARBA00023242"/>
    </source>
</evidence>
<dbReference type="GO" id="GO:0032040">
    <property type="term" value="C:small-subunit processome"/>
    <property type="evidence" value="ECO:0007669"/>
    <property type="project" value="TreeGrafter"/>
</dbReference>
<dbReference type="AlphaFoldDB" id="A0A1X2GU45"/>
<keyword evidence="4" id="KW-0677">Repeat</keyword>
<evidence type="ECO:0000313" key="9">
    <source>
        <dbReference type="Proteomes" id="UP000242146"/>
    </source>
</evidence>
<dbReference type="OrthoDB" id="28112at2759"/>
<dbReference type="SUPFAM" id="SSF48452">
    <property type="entry name" value="TPR-like"/>
    <property type="match status" value="2"/>
</dbReference>
<reference evidence="8 9" key="1">
    <citation type="submission" date="2016-07" db="EMBL/GenBank/DDBJ databases">
        <title>Pervasive Adenine N6-methylation of Active Genes in Fungi.</title>
        <authorList>
            <consortium name="DOE Joint Genome Institute"/>
            <person name="Mondo S.J."/>
            <person name="Dannebaum R.O."/>
            <person name="Kuo R.C."/>
            <person name="Labutti K."/>
            <person name="Haridas S."/>
            <person name="Kuo A."/>
            <person name="Salamov A."/>
            <person name="Ahrendt S.R."/>
            <person name="Lipzen A."/>
            <person name="Sullivan W."/>
            <person name="Andreopoulos W.B."/>
            <person name="Clum A."/>
            <person name="Lindquist E."/>
            <person name="Daum C."/>
            <person name="Ramamoorthy G.K."/>
            <person name="Gryganskyi A."/>
            <person name="Culley D."/>
            <person name="Magnuson J.K."/>
            <person name="James T.Y."/>
            <person name="O'Malley M.A."/>
            <person name="Stajich J.E."/>
            <person name="Spatafora J.W."/>
            <person name="Visel A."/>
            <person name="Grigoriev I.V."/>
        </authorList>
    </citation>
    <scope>NUCLEOTIDE SEQUENCE [LARGE SCALE GENOMIC DNA]</scope>
    <source>
        <strain evidence="8 9">NRRL 3301</strain>
    </source>
</reference>
<dbReference type="GO" id="GO:0034388">
    <property type="term" value="C:Pwp2p-containing subcomplex of 90S preribosome"/>
    <property type="evidence" value="ECO:0007669"/>
    <property type="project" value="TreeGrafter"/>
</dbReference>
<dbReference type="Proteomes" id="UP000242146">
    <property type="component" value="Unassembled WGS sequence"/>
</dbReference>
<dbReference type="SMART" id="SM00386">
    <property type="entry name" value="HAT"/>
    <property type="match status" value="4"/>
</dbReference>
<evidence type="ECO:0008006" key="10">
    <source>
        <dbReference type="Google" id="ProtNLM"/>
    </source>
</evidence>
<evidence type="ECO:0000256" key="4">
    <source>
        <dbReference type="ARBA" id="ARBA00022737"/>
    </source>
</evidence>
<dbReference type="PANTHER" id="PTHR23271">
    <property type="entry name" value="HEPATOCELLULAR CARCINOMA-ASSOCIATED ANTIGEN 66"/>
    <property type="match status" value="1"/>
</dbReference>
<sequence length="690" mass="80557">MAETVQYFMERMVPDLEELERKGYFTNTEINSIIKKRTNFEYAMNRRIKKKIDFLRSIEYEMNLEQLRVKRKARMATSEKAGMAEYSIHKRIFQLFKRALVRFHGDVSLWMQYIDFAKKSQSQKLLSSIFVQALQYHPNHSPLWIMAASWEFEDNANMGAARLLLQRALRMNPQSPELWHEYFRLELLYIEKIKVRRRILGIDEQSLKQKELEKEQQQLDDGNDDVIQLPEMTGEDMDQDDEASASVKKLQESTANALNEGINPILQGLLAKIIYNNAIDVISNDLTFRCDFVDIYRQFSDHDNGCNEIFESIERDMSTDPLARSYLATRHLFTKPSNAIQDEATAKYIPVSDPAFVVALKRTVDDFQSSLDQVPTSAMWQQYVDFLVEWAALVTDEHLTLYLDKLLHRAFQNCAKKQLLSPELYVTWIEWLRNDKTNDSTKLDKARAKANDATTTYPEQNRLWSLRLDLLPTDTEADDALALYKKALQQCPHSVDLWSAYMDWILAQWDLCNSSKPSDEDWSLDRIDALLRDACQTVTALLPSLVAETDERNQIKNLVLSCYVTWAKQAKGMPGFRTTYQYIIQHLYPTFAFYKTCLEIENNQEQDLLAAHQKPDLASEKSVEHLFELAARLDNVKQQVYLMYLSYLYTHKKFQKANLVYFKACKEVPDKDVFEQQFQAVKQGKQHFTS</sequence>
<dbReference type="Pfam" id="PF24892">
    <property type="entry name" value="UTP6_C"/>
    <property type="match status" value="1"/>
</dbReference>
<name>A0A1X2GU45_9FUNG</name>
<protein>
    <recommendedName>
        <fullName evidence="10">U3 small nucleolar RNA-associated protein 6</fullName>
    </recommendedName>
</protein>
<dbReference type="GO" id="GO:0000462">
    <property type="term" value="P:maturation of SSU-rRNA from tricistronic rRNA transcript (SSU-rRNA, 5.8S rRNA, LSU-rRNA)"/>
    <property type="evidence" value="ECO:0007669"/>
    <property type="project" value="InterPro"/>
</dbReference>
<evidence type="ECO:0000256" key="3">
    <source>
        <dbReference type="ARBA" id="ARBA00022552"/>
    </source>
</evidence>
<dbReference type="InterPro" id="IPR013949">
    <property type="entry name" value="Utp6"/>
</dbReference>
<evidence type="ECO:0000259" key="7">
    <source>
        <dbReference type="Pfam" id="PF24892"/>
    </source>
</evidence>
<dbReference type="InterPro" id="IPR055347">
    <property type="entry name" value="UTP6_N"/>
</dbReference>
<comment type="caution">
    <text evidence="8">The sequence shown here is derived from an EMBL/GenBank/DDBJ whole genome shotgun (WGS) entry which is preliminary data.</text>
</comment>
<comment type="subcellular location">
    <subcellularLocation>
        <location evidence="1">Nucleus</location>
        <location evidence="1">Nucleolus</location>
    </subcellularLocation>
</comment>
<comment type="similarity">
    <text evidence="2">Belongs to the UTP6 family.</text>
</comment>
<proteinExistence type="inferred from homology"/>